<sequence>MAAHLPLLSVLGYPVAQTRKGRLRASRVPLGPRLTLAAVRPFLYRPARCPWARLSLLPRAPLLWARGEGLSPRFRLLPPSARRVWALTIRTTHHSSLIDACSVFNSSQSDGRLVVAGYGERLVVAGYGERLVVAGYGERLVVAGYGGRLVVAGYGGRLVVAGYGGRLVVAGYGGRLVVAGYGGRLVVAGYGGRLVVARYGGRLVVARYGGRLVVAGYGGRLG</sequence>
<organism evidence="1 2">
    <name type="scientific">Pleurodeles waltl</name>
    <name type="common">Iberian ribbed newt</name>
    <dbReference type="NCBI Taxonomy" id="8319"/>
    <lineage>
        <taxon>Eukaryota</taxon>
        <taxon>Metazoa</taxon>
        <taxon>Chordata</taxon>
        <taxon>Craniata</taxon>
        <taxon>Vertebrata</taxon>
        <taxon>Euteleostomi</taxon>
        <taxon>Amphibia</taxon>
        <taxon>Batrachia</taxon>
        <taxon>Caudata</taxon>
        <taxon>Salamandroidea</taxon>
        <taxon>Salamandridae</taxon>
        <taxon>Pleurodelinae</taxon>
        <taxon>Pleurodeles</taxon>
    </lineage>
</organism>
<name>A0AAV7R7A9_PLEWA</name>
<proteinExistence type="predicted"/>
<gene>
    <name evidence="1" type="ORF">NDU88_001247</name>
</gene>
<protein>
    <submittedName>
        <fullName evidence="1">Uncharacterized protein</fullName>
    </submittedName>
</protein>
<accession>A0AAV7R7A9</accession>
<keyword evidence="2" id="KW-1185">Reference proteome</keyword>
<dbReference type="EMBL" id="JANPWB010000009">
    <property type="protein sequence ID" value="KAJ1148411.1"/>
    <property type="molecule type" value="Genomic_DNA"/>
</dbReference>
<evidence type="ECO:0000313" key="1">
    <source>
        <dbReference type="EMBL" id="KAJ1148411.1"/>
    </source>
</evidence>
<comment type="caution">
    <text evidence="1">The sequence shown here is derived from an EMBL/GenBank/DDBJ whole genome shotgun (WGS) entry which is preliminary data.</text>
</comment>
<reference evidence="1" key="1">
    <citation type="journal article" date="2022" name="bioRxiv">
        <title>Sequencing and chromosome-scale assembly of the giantPleurodeles waltlgenome.</title>
        <authorList>
            <person name="Brown T."/>
            <person name="Elewa A."/>
            <person name="Iarovenko S."/>
            <person name="Subramanian E."/>
            <person name="Araus A.J."/>
            <person name="Petzold A."/>
            <person name="Susuki M."/>
            <person name="Suzuki K.-i.T."/>
            <person name="Hayashi T."/>
            <person name="Toyoda A."/>
            <person name="Oliveira C."/>
            <person name="Osipova E."/>
            <person name="Leigh N.D."/>
            <person name="Simon A."/>
            <person name="Yun M.H."/>
        </authorList>
    </citation>
    <scope>NUCLEOTIDE SEQUENCE</scope>
    <source>
        <strain evidence="1">20211129_DDA</strain>
        <tissue evidence="1">Liver</tissue>
    </source>
</reference>
<dbReference type="Proteomes" id="UP001066276">
    <property type="component" value="Chromosome 5"/>
</dbReference>
<dbReference type="AlphaFoldDB" id="A0AAV7R7A9"/>
<evidence type="ECO:0000313" key="2">
    <source>
        <dbReference type="Proteomes" id="UP001066276"/>
    </source>
</evidence>